<dbReference type="AlphaFoldDB" id="A0A4P9Z0V5"/>
<protein>
    <recommendedName>
        <fullName evidence="7">C2H2-type domain-containing protein</fullName>
    </recommendedName>
</protein>
<feature type="non-terminal residue" evidence="8">
    <location>
        <position position="127"/>
    </location>
</feature>
<gene>
    <name evidence="8" type="ORF">SYNPS1DRAFT_10114</name>
</gene>
<evidence type="ECO:0000256" key="3">
    <source>
        <dbReference type="ARBA" id="ARBA00022771"/>
    </source>
</evidence>
<dbReference type="GO" id="GO:0005634">
    <property type="term" value="C:nucleus"/>
    <property type="evidence" value="ECO:0007669"/>
    <property type="project" value="UniProtKB-SubCell"/>
</dbReference>
<dbReference type="EMBL" id="KZ989519">
    <property type="protein sequence ID" value="RKP26087.1"/>
    <property type="molecule type" value="Genomic_DNA"/>
</dbReference>
<dbReference type="OrthoDB" id="1306014at2759"/>
<proteinExistence type="predicted"/>
<evidence type="ECO:0000256" key="4">
    <source>
        <dbReference type="ARBA" id="ARBA00022833"/>
    </source>
</evidence>
<name>A0A4P9Z0V5_9FUNG</name>
<dbReference type="InterPro" id="IPR013087">
    <property type="entry name" value="Znf_C2H2_type"/>
</dbReference>
<dbReference type="PANTHER" id="PTHR23215:SF0">
    <property type="entry name" value="BUB3-INTERACTING AND GLEBS MOTIF-CONTAINING PROTEIN ZNF207"/>
    <property type="match status" value="1"/>
</dbReference>
<dbReference type="InterPro" id="IPR036236">
    <property type="entry name" value="Znf_C2H2_sf"/>
</dbReference>
<dbReference type="CDD" id="cd20908">
    <property type="entry name" value="SUF4-like"/>
    <property type="match status" value="1"/>
</dbReference>
<evidence type="ECO:0000256" key="2">
    <source>
        <dbReference type="ARBA" id="ARBA00022723"/>
    </source>
</evidence>
<keyword evidence="4" id="KW-0862">Zinc</keyword>
<evidence type="ECO:0000259" key="7">
    <source>
        <dbReference type="PROSITE" id="PS50157"/>
    </source>
</evidence>
<accession>A0A4P9Z0V5</accession>
<organism evidence="8 9">
    <name type="scientific">Syncephalis pseudoplumigaleata</name>
    <dbReference type="NCBI Taxonomy" id="1712513"/>
    <lineage>
        <taxon>Eukaryota</taxon>
        <taxon>Fungi</taxon>
        <taxon>Fungi incertae sedis</taxon>
        <taxon>Zoopagomycota</taxon>
        <taxon>Zoopagomycotina</taxon>
        <taxon>Zoopagomycetes</taxon>
        <taxon>Zoopagales</taxon>
        <taxon>Piptocephalidaceae</taxon>
        <taxon>Syncephalis</taxon>
    </lineage>
</organism>
<evidence type="ECO:0000313" key="8">
    <source>
        <dbReference type="EMBL" id="RKP26087.1"/>
    </source>
</evidence>
<feature type="non-terminal residue" evidence="8">
    <location>
        <position position="1"/>
    </location>
</feature>
<evidence type="ECO:0000256" key="5">
    <source>
        <dbReference type="ARBA" id="ARBA00023242"/>
    </source>
</evidence>
<evidence type="ECO:0000313" key="9">
    <source>
        <dbReference type="Proteomes" id="UP000278143"/>
    </source>
</evidence>
<dbReference type="PANTHER" id="PTHR23215">
    <property type="entry name" value="ZINC FINGER PROTEIN 207"/>
    <property type="match status" value="1"/>
</dbReference>
<sequence>KVLITHQRAKHFKCPQCNKKMNTVGGLVIHYTQVHKETLRSTPNAIKGRDSVDVEIFGMEGIPAADLISFQMRKAAAGEPNVLEQLQFQQQQQQQSLYKRPRIHTDLNQPLSPEELREQLARHQASL</sequence>
<dbReference type="PROSITE" id="PS00028">
    <property type="entry name" value="ZINC_FINGER_C2H2_1"/>
    <property type="match status" value="1"/>
</dbReference>
<feature type="domain" description="C2H2-type" evidence="7">
    <location>
        <begin position="12"/>
        <end position="35"/>
    </location>
</feature>
<evidence type="ECO:0000256" key="6">
    <source>
        <dbReference type="PROSITE-ProRule" id="PRU00042"/>
    </source>
</evidence>
<keyword evidence="9" id="KW-1185">Reference proteome</keyword>
<comment type="subcellular location">
    <subcellularLocation>
        <location evidence="1">Nucleus</location>
    </subcellularLocation>
</comment>
<dbReference type="GO" id="GO:0008270">
    <property type="term" value="F:zinc ion binding"/>
    <property type="evidence" value="ECO:0007669"/>
    <property type="project" value="UniProtKB-KW"/>
</dbReference>
<dbReference type="PROSITE" id="PS50157">
    <property type="entry name" value="ZINC_FINGER_C2H2_2"/>
    <property type="match status" value="1"/>
</dbReference>
<dbReference type="SUPFAM" id="SSF57667">
    <property type="entry name" value="beta-beta-alpha zinc fingers"/>
    <property type="match status" value="1"/>
</dbReference>
<reference evidence="9" key="1">
    <citation type="journal article" date="2018" name="Nat. Microbiol.">
        <title>Leveraging single-cell genomics to expand the fungal tree of life.</title>
        <authorList>
            <person name="Ahrendt S.R."/>
            <person name="Quandt C.A."/>
            <person name="Ciobanu D."/>
            <person name="Clum A."/>
            <person name="Salamov A."/>
            <person name="Andreopoulos B."/>
            <person name="Cheng J.F."/>
            <person name="Woyke T."/>
            <person name="Pelin A."/>
            <person name="Henrissat B."/>
            <person name="Reynolds N.K."/>
            <person name="Benny G.L."/>
            <person name="Smith M.E."/>
            <person name="James T.Y."/>
            <person name="Grigoriev I.V."/>
        </authorList>
    </citation>
    <scope>NUCLEOTIDE SEQUENCE [LARGE SCALE GENOMIC DNA]</scope>
    <source>
        <strain evidence="9">Benny S71-1</strain>
    </source>
</reference>
<keyword evidence="3 6" id="KW-0863">Zinc-finger</keyword>
<evidence type="ECO:0000256" key="1">
    <source>
        <dbReference type="ARBA" id="ARBA00004123"/>
    </source>
</evidence>
<keyword evidence="2" id="KW-0479">Metal-binding</keyword>
<dbReference type="Proteomes" id="UP000278143">
    <property type="component" value="Unassembled WGS sequence"/>
</dbReference>
<keyword evidence="5" id="KW-0539">Nucleus</keyword>